<protein>
    <recommendedName>
        <fullName evidence="3">Response regulator transcription factor</fullName>
    </recommendedName>
</protein>
<name>A0ABU3TFL6_9BACT</name>
<evidence type="ECO:0000313" key="1">
    <source>
        <dbReference type="EMBL" id="MDU0370159.1"/>
    </source>
</evidence>
<gene>
    <name evidence="1" type="ORF">ROI90_07130</name>
</gene>
<sequence length="131" mass="14409">MKPTLAIIEAHPALREVWQMYFCIQPEFEVVVAAESMEELVAMLLDGGRKPHLILVDGSYLRPVYGEDLNLLRKLAPQAGLVLMQEVQSTATPLANVAERLNKHTSPPVIKQTLLRMSTSSGAASAAMRAR</sequence>
<keyword evidence="2" id="KW-1185">Reference proteome</keyword>
<proteinExistence type="predicted"/>
<dbReference type="Proteomes" id="UP001250698">
    <property type="component" value="Unassembled WGS sequence"/>
</dbReference>
<reference evidence="1 2" key="1">
    <citation type="submission" date="2023-10" db="EMBL/GenBank/DDBJ databases">
        <title>Hymenobacter endophyticus sp. nov., an isolate from the leaf tissues of wheat.</title>
        <authorList>
            <person name="Dai Y."/>
        </authorList>
    </citation>
    <scope>NUCLEOTIDE SEQUENCE [LARGE SCALE GENOMIC DNA]</scope>
    <source>
        <strain evidence="1 2">ZK17L-C2</strain>
    </source>
</reference>
<evidence type="ECO:0008006" key="3">
    <source>
        <dbReference type="Google" id="ProtNLM"/>
    </source>
</evidence>
<evidence type="ECO:0000313" key="2">
    <source>
        <dbReference type="Proteomes" id="UP001250698"/>
    </source>
</evidence>
<comment type="caution">
    <text evidence="1">The sequence shown here is derived from an EMBL/GenBank/DDBJ whole genome shotgun (WGS) entry which is preliminary data.</text>
</comment>
<accession>A0ABU3TFL6</accession>
<dbReference type="EMBL" id="JAWDJT010000003">
    <property type="protein sequence ID" value="MDU0370159.1"/>
    <property type="molecule type" value="Genomic_DNA"/>
</dbReference>
<dbReference type="RefSeq" id="WP_315997642.1">
    <property type="nucleotide sequence ID" value="NZ_JAWDJT010000003.1"/>
</dbReference>
<organism evidence="1 2">
    <name type="scientific">Hymenobacter endophyticus</name>
    <dbReference type="NCBI Taxonomy" id="3076335"/>
    <lineage>
        <taxon>Bacteria</taxon>
        <taxon>Pseudomonadati</taxon>
        <taxon>Bacteroidota</taxon>
        <taxon>Cytophagia</taxon>
        <taxon>Cytophagales</taxon>
        <taxon>Hymenobacteraceae</taxon>
        <taxon>Hymenobacter</taxon>
    </lineage>
</organism>